<sequence length="71" mass="8285">MSIDLALFYLARHVEGLQSFRRFVDSYKRHPAGCDHKLVIIYKGFEHDADLEAARAVFDLPHCEVRQTDEH</sequence>
<dbReference type="Proteomes" id="UP000294200">
    <property type="component" value="Unassembled WGS sequence"/>
</dbReference>
<evidence type="ECO:0000313" key="1">
    <source>
        <dbReference type="EMBL" id="TCG02811.1"/>
    </source>
</evidence>
<name>A0A4R0XAA9_9BURK</name>
<evidence type="ECO:0000313" key="2">
    <source>
        <dbReference type="Proteomes" id="UP000294200"/>
    </source>
</evidence>
<dbReference type="AlphaFoldDB" id="A0A4R0XAA9"/>
<protein>
    <submittedName>
        <fullName evidence="1">Uncharacterized protein</fullName>
    </submittedName>
</protein>
<accession>A0A4R0XAA9</accession>
<dbReference type="EMBL" id="MWML01000723">
    <property type="protein sequence ID" value="TCG02811.1"/>
    <property type="molecule type" value="Genomic_DNA"/>
</dbReference>
<gene>
    <name evidence="1" type="ORF">BZM27_53080</name>
</gene>
<comment type="caution">
    <text evidence="1">The sequence shown here is derived from an EMBL/GenBank/DDBJ whole genome shotgun (WGS) entry which is preliminary data.</text>
</comment>
<reference evidence="1 2" key="1">
    <citation type="submission" date="2017-02" db="EMBL/GenBank/DDBJ databases">
        <title>Paraburkholderia sophoroidis sp. nov. and Paraburkholderia steynii sp. nov. rhizobial symbionts of the fynbos legume Hypocalyptus sophoroides.</title>
        <authorList>
            <person name="Steenkamp E.T."/>
            <person name="Beukes C.W."/>
            <person name="Van Zyl E."/>
            <person name="Avontuur J."/>
            <person name="Chan W.Y."/>
            <person name="Hassen A."/>
            <person name="Palmer M."/>
            <person name="Mthombeni L."/>
            <person name="Phalane F."/>
            <person name="Sereme K."/>
            <person name="Venter S.N."/>
        </authorList>
    </citation>
    <scope>NUCLEOTIDE SEQUENCE [LARGE SCALE GENOMIC DNA]</scope>
    <source>
        <strain evidence="1 2">HC1.1ba</strain>
    </source>
</reference>
<organism evidence="1 2">
    <name type="scientific">Paraburkholderia steynii</name>
    <dbReference type="NCBI Taxonomy" id="1245441"/>
    <lineage>
        <taxon>Bacteria</taxon>
        <taxon>Pseudomonadati</taxon>
        <taxon>Pseudomonadota</taxon>
        <taxon>Betaproteobacteria</taxon>
        <taxon>Burkholderiales</taxon>
        <taxon>Burkholderiaceae</taxon>
        <taxon>Paraburkholderia</taxon>
    </lineage>
</organism>
<keyword evidence="2" id="KW-1185">Reference proteome</keyword>
<proteinExistence type="predicted"/>